<evidence type="ECO:0000259" key="1">
    <source>
        <dbReference type="Pfam" id="PF20167"/>
    </source>
</evidence>
<dbReference type="AlphaFoldDB" id="A0A0B2Q1R4"/>
<protein>
    <recommendedName>
        <fullName evidence="1">Putative plant transposon protein domain-containing protein</fullName>
    </recommendedName>
</protein>
<name>A0A0B2Q1R4_GLYSO</name>
<gene>
    <name evidence="2" type="ORF">glysoja_047527</name>
</gene>
<sequence>MKEFYENLYDPEDKSPKQVRVRGQLIKFDEDTLNTFLKTPIIVEQVETLCAYSRFALLRPDPQELAAKLCILGRGFELNADGYPLKILRKNMTTQAQTWSVLSFSNLIPTSHTSDVTLDRAKLIYGIIMKMDMNLGYLISH</sequence>
<dbReference type="Pfam" id="PF20167">
    <property type="entry name" value="Transposase_32"/>
    <property type="match status" value="1"/>
</dbReference>
<proteinExistence type="predicted"/>
<dbReference type="EMBL" id="KN660866">
    <property type="protein sequence ID" value="KHN15536.1"/>
    <property type="molecule type" value="Genomic_DNA"/>
</dbReference>
<dbReference type="Proteomes" id="UP000053555">
    <property type="component" value="Unassembled WGS sequence"/>
</dbReference>
<reference evidence="2" key="1">
    <citation type="submission" date="2014-07" db="EMBL/GenBank/DDBJ databases">
        <title>Identification of a novel salt tolerance gene in wild soybean by whole-genome sequencing.</title>
        <authorList>
            <person name="Lam H.-M."/>
            <person name="Qi X."/>
            <person name="Li M.-W."/>
            <person name="Liu X."/>
            <person name="Xie M."/>
            <person name="Ni M."/>
            <person name="Xu X."/>
        </authorList>
    </citation>
    <scope>NUCLEOTIDE SEQUENCE [LARGE SCALE GENOMIC DNA]</scope>
    <source>
        <tissue evidence="2">Root</tissue>
    </source>
</reference>
<feature type="domain" description="Putative plant transposon protein" evidence="1">
    <location>
        <begin position="2"/>
        <end position="141"/>
    </location>
</feature>
<organism evidence="2">
    <name type="scientific">Glycine soja</name>
    <name type="common">Wild soybean</name>
    <dbReference type="NCBI Taxonomy" id="3848"/>
    <lineage>
        <taxon>Eukaryota</taxon>
        <taxon>Viridiplantae</taxon>
        <taxon>Streptophyta</taxon>
        <taxon>Embryophyta</taxon>
        <taxon>Tracheophyta</taxon>
        <taxon>Spermatophyta</taxon>
        <taxon>Magnoliopsida</taxon>
        <taxon>eudicotyledons</taxon>
        <taxon>Gunneridae</taxon>
        <taxon>Pentapetalae</taxon>
        <taxon>rosids</taxon>
        <taxon>fabids</taxon>
        <taxon>Fabales</taxon>
        <taxon>Fabaceae</taxon>
        <taxon>Papilionoideae</taxon>
        <taxon>50 kb inversion clade</taxon>
        <taxon>NPAAA clade</taxon>
        <taxon>indigoferoid/millettioid clade</taxon>
        <taxon>Phaseoleae</taxon>
        <taxon>Glycine</taxon>
        <taxon>Glycine subgen. Soja</taxon>
    </lineage>
</organism>
<dbReference type="InterPro" id="IPR046796">
    <property type="entry name" value="Transposase_32_dom"/>
</dbReference>
<evidence type="ECO:0000313" key="2">
    <source>
        <dbReference type="EMBL" id="KHN15536.1"/>
    </source>
</evidence>
<accession>A0A0B2Q1R4</accession>